<feature type="transmembrane region" description="Helical" evidence="1">
    <location>
        <begin position="182"/>
        <end position="210"/>
    </location>
</feature>
<reference evidence="3" key="1">
    <citation type="submission" date="2009-11" db="EMBL/GenBank/DDBJ databases">
        <title>The complete chromosome of Xylanimonas cellulosilytica DSM 15894.</title>
        <authorList>
            <consortium name="US DOE Joint Genome Institute (JGI-PGF)"/>
            <person name="Lucas S."/>
            <person name="Copeland A."/>
            <person name="Lapidus A."/>
            <person name="Glavina del Rio T."/>
            <person name="Dalin E."/>
            <person name="Tice H."/>
            <person name="Bruce D."/>
            <person name="Goodwin L."/>
            <person name="Pitluck S."/>
            <person name="Kyrpides N."/>
            <person name="Mavromatis K."/>
            <person name="Ivanova N."/>
            <person name="Mikhailova N."/>
            <person name="Foster B."/>
            <person name="Clum A."/>
            <person name="Brettin T."/>
            <person name="Detter J.C."/>
            <person name="Han C."/>
            <person name="Larimer F."/>
            <person name="Land M."/>
            <person name="Hauser L."/>
            <person name="Markowitz V."/>
            <person name="Cheng J.F."/>
            <person name="Hugenholtz P."/>
            <person name="Woyke T."/>
            <person name="Wu D."/>
            <person name="Gehrich-Schroeter G."/>
            <person name="Schneider S."/>
            <person name="Pukall S.R."/>
            <person name="Klenk H.P."/>
            <person name="Eisen J.A."/>
        </authorList>
    </citation>
    <scope>NUCLEOTIDE SEQUENCE [LARGE SCALE GENOMIC DNA]</scope>
    <source>
        <strain evidence="3">DSM 15894 / CECT 5975 / LMG 20990 / XIL07</strain>
    </source>
</reference>
<keyword evidence="1" id="KW-0812">Transmembrane</keyword>
<reference evidence="2 3" key="2">
    <citation type="journal article" date="2010" name="Stand. Genomic Sci.">
        <title>Complete genome sequence of Xylanimonas cellulosilytica type strain (XIL07).</title>
        <authorList>
            <person name="Foster B."/>
            <person name="Pukall R."/>
            <person name="Abt B."/>
            <person name="Nolan M."/>
            <person name="Glavina Del Rio T."/>
            <person name="Chen F."/>
            <person name="Lucas S."/>
            <person name="Tice H."/>
            <person name="Pitluck S."/>
            <person name="Cheng J.-F."/>
            <person name="Chertkov O."/>
            <person name="Brettin T."/>
            <person name="Han C."/>
            <person name="Detter J.C."/>
            <person name="Bruce D."/>
            <person name="Goodwin L."/>
            <person name="Ivanova N."/>
            <person name="Mavromatis K."/>
            <person name="Pati A."/>
            <person name="Mikhailova N."/>
            <person name="Chen A."/>
            <person name="Palaniappan K."/>
            <person name="Land M."/>
            <person name="Hauser L."/>
            <person name="Chang Y.-J."/>
            <person name="Jeffries C.D."/>
            <person name="Chain P."/>
            <person name="Rohde M."/>
            <person name="Goeker M."/>
            <person name="Bristow J."/>
            <person name="Eisen J.A."/>
            <person name="Markowitz V."/>
            <person name="Hugenholtz P."/>
            <person name="Kyrpides N.C."/>
            <person name="Klenk H.-P."/>
            <person name="Lapidus A."/>
        </authorList>
    </citation>
    <scope>NUCLEOTIDE SEQUENCE [LARGE SCALE GENOMIC DNA]</scope>
    <source>
        <strain evidence="3">DSM 15894 / CECT 5975 / LMG 20990 / XIL07</strain>
    </source>
</reference>
<keyword evidence="3" id="KW-1185">Reference proteome</keyword>
<evidence type="ECO:0000256" key="1">
    <source>
        <dbReference type="SAM" id="Phobius"/>
    </source>
</evidence>
<keyword evidence="1" id="KW-0472">Membrane</keyword>
<dbReference type="AlphaFoldDB" id="D1BU04"/>
<feature type="transmembrane region" description="Helical" evidence="1">
    <location>
        <begin position="112"/>
        <end position="135"/>
    </location>
</feature>
<accession>D1BU04</accession>
<protein>
    <submittedName>
        <fullName evidence="2">Uncharacterized protein</fullName>
    </submittedName>
</protein>
<evidence type="ECO:0000313" key="2">
    <source>
        <dbReference type="EMBL" id="ACZ29168.1"/>
    </source>
</evidence>
<dbReference type="HOGENOM" id="CLU_996688_0_0_11"/>
<dbReference type="EMBL" id="CP001821">
    <property type="protein sequence ID" value="ACZ29168.1"/>
    <property type="molecule type" value="Genomic_DNA"/>
</dbReference>
<feature type="transmembrane region" description="Helical" evidence="1">
    <location>
        <begin position="230"/>
        <end position="250"/>
    </location>
</feature>
<dbReference type="STRING" id="446471.Xcel_0127"/>
<name>D1BU04_XYLCX</name>
<keyword evidence="1" id="KW-1133">Transmembrane helix</keyword>
<evidence type="ECO:0000313" key="3">
    <source>
        <dbReference type="Proteomes" id="UP000002255"/>
    </source>
</evidence>
<dbReference type="RefSeq" id="WP_012876913.1">
    <property type="nucleotide sequence ID" value="NC_013530.1"/>
</dbReference>
<proteinExistence type="predicted"/>
<feature type="transmembrane region" description="Helical" evidence="1">
    <location>
        <begin position="155"/>
        <end position="175"/>
    </location>
</feature>
<organism evidence="2 3">
    <name type="scientific">Xylanimonas cellulosilytica (strain DSM 15894 / JCM 12276 / CECT 5975 / KCTC 9989 / LMG 20990 / NBRC 107835 / XIL07)</name>
    <dbReference type="NCBI Taxonomy" id="446471"/>
    <lineage>
        <taxon>Bacteria</taxon>
        <taxon>Bacillati</taxon>
        <taxon>Actinomycetota</taxon>
        <taxon>Actinomycetes</taxon>
        <taxon>Micrococcales</taxon>
        <taxon>Promicromonosporaceae</taxon>
        <taxon>Xylanimonas</taxon>
    </lineage>
</organism>
<dbReference type="Proteomes" id="UP000002255">
    <property type="component" value="Chromosome"/>
</dbReference>
<feature type="transmembrane region" description="Helical" evidence="1">
    <location>
        <begin position="39"/>
        <end position="61"/>
    </location>
</feature>
<dbReference type="eggNOG" id="COG1277">
    <property type="taxonomic scope" value="Bacteria"/>
</dbReference>
<dbReference type="KEGG" id="xce:Xcel_0127"/>
<gene>
    <name evidence="2" type="ordered locus">Xcel_0127</name>
</gene>
<sequence length="258" mass="26014">MSVHAVARPAESTARSRVTFVRLLDVEARRTVSTRAGSLLLTVALAVVVLGTVAALTLGTPGQVSPTAFLLDVAYPLAVVLPLVAIVIVAADPRAHGDRTGARPGQVLGAKALVSAAIAVGVPLLVVALTALGVLASAATQGVDAVWDVPAGQHLRLLLFALVAMAAGFVAALAARRVPAAVVAYLAVFAGLPLLAGAVAGTQLGAVISWVDLGSAAYALQGTTMSGQQWLHLAAASALWLALPAVGGVYRTLRRHSA</sequence>
<feature type="transmembrane region" description="Helical" evidence="1">
    <location>
        <begin position="73"/>
        <end position="91"/>
    </location>
</feature>